<dbReference type="GO" id="GO:0005737">
    <property type="term" value="C:cytoplasm"/>
    <property type="evidence" value="ECO:0007669"/>
    <property type="project" value="UniProtKB-SubCell"/>
</dbReference>
<evidence type="ECO:0000313" key="10">
    <source>
        <dbReference type="Proteomes" id="UP000062963"/>
    </source>
</evidence>
<dbReference type="RefSeq" id="WP_053391147.1">
    <property type="nucleotide sequence ID" value="NZ_CP010899.1"/>
</dbReference>
<proteinExistence type="inferred from homology"/>
<dbReference type="InterPro" id="IPR003753">
    <property type="entry name" value="Exonuc_VII_L"/>
</dbReference>
<comment type="function">
    <text evidence="5">Bidirectionally degrades single-stranded DNA into large acid-insoluble oligonucleotides, which are then degraded further into small acid-soluble oligonucleotides.</text>
</comment>
<dbReference type="GO" id="GO:0008855">
    <property type="term" value="F:exodeoxyribonuclease VII activity"/>
    <property type="evidence" value="ECO:0007669"/>
    <property type="project" value="UniProtKB-UniRule"/>
</dbReference>
<dbReference type="HAMAP" id="MF_00378">
    <property type="entry name" value="Exonuc_7_L"/>
    <property type="match status" value="1"/>
</dbReference>
<evidence type="ECO:0000256" key="2">
    <source>
        <dbReference type="ARBA" id="ARBA00022722"/>
    </source>
</evidence>
<comment type="catalytic activity">
    <reaction evidence="5 6">
        <text>Exonucleolytic cleavage in either 5'- to 3'- or 3'- to 5'-direction to yield nucleoside 5'-phosphates.</text>
        <dbReference type="EC" id="3.1.11.6"/>
    </reaction>
</comment>
<evidence type="ECO:0000256" key="6">
    <source>
        <dbReference type="RuleBase" id="RU004355"/>
    </source>
</evidence>
<comment type="similarity">
    <text evidence="5 6">Belongs to the XseA family.</text>
</comment>
<dbReference type="InterPro" id="IPR020579">
    <property type="entry name" value="Exonuc_VII_lsu_C"/>
</dbReference>
<dbReference type="OrthoDB" id="9802795at2"/>
<sequence length="430" mass="48611">MSKNIYTVSEINYYLKTIIEQEPNLINISLQGEISNITNHSSGHVYFTIKDEKAQIRAIMFAFNAKNLQFKLKEGLKIIATGSIKLYEPKGTYSLQVVTLSLQGVGTLFLKYETLKQELIKKGWFDQSLKKPIPRFPNNIGVITAPTGAAIRDIITTIHRRFSQANIYLFPSLVQGSDAKHDIRAKIKAAQAFTPQLDTLIVGRGGGSIEDLWAFNELEVVEAIYQATIPIISAVGHEIDFTLADFVSDLQAPTPTAAAELATPDQKELVNYLQQQSRHLINFIKGKVDKMQNKLSELKNSYVLTKPQALYTQSEQSYQLLLKQFNVLQEKFFIANKNMIQNYYKKLVRTIQQQILTIEHNKNNLISKLDLLSPLKTLTRGYSITYNENKNVILATNDVQNNDIITTRVQDGIIQSIVQAINKDGEKNDK</sequence>
<evidence type="ECO:0000256" key="4">
    <source>
        <dbReference type="ARBA" id="ARBA00022839"/>
    </source>
</evidence>
<keyword evidence="1 5" id="KW-0963">Cytoplasm</keyword>
<dbReference type="AlphaFoldDB" id="A0A0K2JHV8"/>
<keyword evidence="10" id="KW-1185">Reference proteome</keyword>
<keyword evidence="4 5" id="KW-0269">Exonuclease</keyword>
<feature type="domain" description="Exonuclease VII large subunit C-terminal" evidence="7">
    <location>
        <begin position="124"/>
        <end position="416"/>
    </location>
</feature>
<reference evidence="9 10" key="1">
    <citation type="journal article" date="2015" name="Genome Announc.">
        <title>Complete Genome Sequence of Spiroplasma kunkelii Strain CR2-3x, Causal Agent of Corn Stunt Disease in Zea mays L.</title>
        <authorList>
            <person name="Davis R.E."/>
            <person name="Shao J."/>
            <person name="Dally E.L."/>
            <person name="Zhao Y."/>
            <person name="Gasparich G.E."/>
            <person name="Gaynor B.J."/>
            <person name="Athey J.C."/>
            <person name="Harrison N.A."/>
            <person name="Donofrio N."/>
        </authorList>
    </citation>
    <scope>NUCLEOTIDE SEQUENCE [LARGE SCALE GENOMIC DNA]</scope>
    <source>
        <strain evidence="9 10">CR2-3x</strain>
    </source>
</reference>
<comment type="subunit">
    <text evidence="5">Heterooligomer composed of large and small subunits.</text>
</comment>
<keyword evidence="2 5" id="KW-0540">Nuclease</keyword>
<accession>A0A0K2JHV8</accession>
<dbReference type="GO" id="GO:0006308">
    <property type="term" value="P:DNA catabolic process"/>
    <property type="evidence" value="ECO:0007669"/>
    <property type="project" value="UniProtKB-UniRule"/>
</dbReference>
<dbReference type="PANTHER" id="PTHR30008">
    <property type="entry name" value="EXODEOXYRIBONUCLEASE 7 LARGE SUBUNIT"/>
    <property type="match status" value="1"/>
</dbReference>
<dbReference type="STRING" id="273035.SKUN_001132"/>
<comment type="subcellular location">
    <subcellularLocation>
        <location evidence="5 6">Cytoplasm</location>
    </subcellularLocation>
</comment>
<dbReference type="InterPro" id="IPR025824">
    <property type="entry name" value="OB-fold_nuc-bd_dom"/>
</dbReference>
<dbReference type="Proteomes" id="UP000062963">
    <property type="component" value="Chromosome"/>
</dbReference>
<evidence type="ECO:0000256" key="5">
    <source>
        <dbReference type="HAMAP-Rule" id="MF_00378"/>
    </source>
</evidence>
<feature type="domain" description="OB-fold nucleic acid binding" evidence="8">
    <location>
        <begin position="6"/>
        <end position="99"/>
    </location>
</feature>
<organism evidence="9 10">
    <name type="scientific">Spiroplasma kunkelii CR2-3x</name>
    <dbReference type="NCBI Taxonomy" id="273035"/>
    <lineage>
        <taxon>Bacteria</taxon>
        <taxon>Bacillati</taxon>
        <taxon>Mycoplasmatota</taxon>
        <taxon>Mollicutes</taxon>
        <taxon>Entomoplasmatales</taxon>
        <taxon>Spiroplasmataceae</taxon>
        <taxon>Spiroplasma</taxon>
    </lineage>
</organism>
<dbReference type="NCBIfam" id="TIGR00237">
    <property type="entry name" value="xseA"/>
    <property type="match status" value="1"/>
</dbReference>
<dbReference type="EMBL" id="CP010899">
    <property type="protein sequence ID" value="ALA98018.1"/>
    <property type="molecule type" value="Genomic_DNA"/>
</dbReference>
<gene>
    <name evidence="5 9" type="primary">xseA</name>
    <name evidence="9" type="ORF">SKUN_001132</name>
</gene>
<evidence type="ECO:0000259" key="8">
    <source>
        <dbReference type="Pfam" id="PF13742"/>
    </source>
</evidence>
<dbReference type="CDD" id="cd04489">
    <property type="entry name" value="ExoVII_LU_OBF"/>
    <property type="match status" value="1"/>
</dbReference>
<dbReference type="PATRIC" id="fig|273035.7.peg.1397"/>
<evidence type="ECO:0000256" key="3">
    <source>
        <dbReference type="ARBA" id="ARBA00022801"/>
    </source>
</evidence>
<evidence type="ECO:0000256" key="1">
    <source>
        <dbReference type="ARBA" id="ARBA00022490"/>
    </source>
</evidence>
<name>A0A0K2JHV8_SPIKU</name>
<dbReference type="Pfam" id="PF13742">
    <property type="entry name" value="tRNA_anti_2"/>
    <property type="match status" value="1"/>
</dbReference>
<evidence type="ECO:0000313" key="9">
    <source>
        <dbReference type="EMBL" id="ALA98018.1"/>
    </source>
</evidence>
<dbReference type="Pfam" id="PF02601">
    <property type="entry name" value="Exonuc_VII_L"/>
    <property type="match status" value="1"/>
</dbReference>
<dbReference type="KEGG" id="skn:SKUN_001132"/>
<evidence type="ECO:0000259" key="7">
    <source>
        <dbReference type="Pfam" id="PF02601"/>
    </source>
</evidence>
<dbReference type="EC" id="3.1.11.6" evidence="5"/>
<keyword evidence="3 5" id="KW-0378">Hydrolase</keyword>
<dbReference type="GO" id="GO:0009318">
    <property type="term" value="C:exodeoxyribonuclease VII complex"/>
    <property type="evidence" value="ECO:0007669"/>
    <property type="project" value="UniProtKB-UniRule"/>
</dbReference>
<dbReference type="PANTHER" id="PTHR30008:SF0">
    <property type="entry name" value="EXODEOXYRIBONUCLEASE 7 LARGE SUBUNIT"/>
    <property type="match status" value="1"/>
</dbReference>
<dbReference type="GO" id="GO:0003676">
    <property type="term" value="F:nucleic acid binding"/>
    <property type="evidence" value="ECO:0007669"/>
    <property type="project" value="InterPro"/>
</dbReference>
<protein>
    <recommendedName>
        <fullName evidence="5">Exodeoxyribonuclease 7 large subunit</fullName>
        <ecNumber evidence="5">3.1.11.6</ecNumber>
    </recommendedName>
    <alternativeName>
        <fullName evidence="5">Exodeoxyribonuclease VII large subunit</fullName>
        <shortName evidence="5">Exonuclease VII large subunit</shortName>
    </alternativeName>
</protein>